<dbReference type="Proteomes" id="UP000792063">
    <property type="component" value="Unassembled WGS sequence"/>
</dbReference>
<evidence type="ECO:0000313" key="2">
    <source>
        <dbReference type="EMBL" id="KAG2531569.1"/>
    </source>
</evidence>
<keyword evidence="6" id="KW-1185">Reference proteome</keyword>
<dbReference type="Pfam" id="PF21049">
    <property type="entry name" value="CFA69_ARM_rpt"/>
    <property type="match status" value="1"/>
</dbReference>
<comment type="caution">
    <text evidence="4">The sequence shown here is derived from an EMBL/GenBank/DDBJ whole genome shotgun (WGS) entry which is preliminary data.</text>
</comment>
<evidence type="ECO:0000313" key="4">
    <source>
        <dbReference type="EMBL" id="RLN44282.1"/>
    </source>
</evidence>
<evidence type="ECO:0000313" key="6">
    <source>
        <dbReference type="Proteomes" id="UP000285624"/>
    </source>
</evidence>
<dbReference type="PANTHER" id="PTHR14716:SF0">
    <property type="entry name" value="CILIA- AND FLAGELLA-ASSOCIATED PROTEIN 69"/>
    <property type="match status" value="1"/>
</dbReference>
<dbReference type="InterPro" id="IPR048732">
    <property type="entry name" value="CFA69"/>
</dbReference>
<accession>A0A3R7J9N2</accession>
<evidence type="ECO:0000313" key="3">
    <source>
        <dbReference type="EMBL" id="KAG2532470.1"/>
    </source>
</evidence>
<dbReference type="EMBL" id="MAYM02000298">
    <property type="protein sequence ID" value="RLN44282.1"/>
    <property type="molecule type" value="Genomic_DNA"/>
</dbReference>
<dbReference type="Proteomes" id="UP000785171">
    <property type="component" value="Unassembled WGS sequence"/>
</dbReference>
<protein>
    <recommendedName>
        <fullName evidence="1">Cilia- and flagella-associated protein 69 ARM repeats domain-containing protein</fullName>
    </recommendedName>
</protein>
<dbReference type="EMBL" id="JPWU03000010">
    <property type="protein sequence ID" value="KAG2532470.1"/>
    <property type="molecule type" value="Genomic_DNA"/>
</dbReference>
<dbReference type="SUPFAM" id="SSF48371">
    <property type="entry name" value="ARM repeat"/>
    <property type="match status" value="1"/>
</dbReference>
<evidence type="ECO:0000313" key="5">
    <source>
        <dbReference type="EMBL" id="RLN84512.1"/>
    </source>
</evidence>
<dbReference type="Proteomes" id="UP000285883">
    <property type="component" value="Unassembled WGS sequence"/>
</dbReference>
<evidence type="ECO:0000313" key="7">
    <source>
        <dbReference type="Proteomes" id="UP000285883"/>
    </source>
</evidence>
<dbReference type="EMBL" id="JPWV03000010">
    <property type="protein sequence ID" value="KAG2531569.1"/>
    <property type="molecule type" value="Genomic_DNA"/>
</dbReference>
<dbReference type="STRING" id="325452.A0A3R7J9N2"/>
<name>A0A3R7J9N2_9STRA</name>
<feature type="domain" description="Cilia- and flagella-associated protein 69 ARM repeats" evidence="1">
    <location>
        <begin position="32"/>
        <end position="149"/>
    </location>
</feature>
<dbReference type="AlphaFoldDB" id="A0A3R7J9N2"/>
<dbReference type="Proteomes" id="UP000285624">
    <property type="component" value="Unassembled WGS sequence"/>
</dbReference>
<dbReference type="EMBL" id="MBDN02000018">
    <property type="protein sequence ID" value="RLN84512.1"/>
    <property type="molecule type" value="Genomic_DNA"/>
</dbReference>
<organism evidence="4 7">
    <name type="scientific">Phytophthora kernoviae</name>
    <dbReference type="NCBI Taxonomy" id="325452"/>
    <lineage>
        <taxon>Eukaryota</taxon>
        <taxon>Sar</taxon>
        <taxon>Stramenopiles</taxon>
        <taxon>Oomycota</taxon>
        <taxon>Peronosporomycetes</taxon>
        <taxon>Peronosporales</taxon>
        <taxon>Peronosporaceae</taxon>
        <taxon>Phytophthora</taxon>
    </lineage>
</organism>
<reference evidence="6 7" key="2">
    <citation type="submission" date="2018-07" db="EMBL/GenBank/DDBJ databases">
        <title>Genome sequencing of oomycete isolates from Chile give support for New Zealand origin for Phytophthora kernoviae and make available the first Nothophytophthora sp. genome.</title>
        <authorList>
            <person name="Studholme D.J."/>
            <person name="Sanfuentes E."/>
            <person name="Panda P."/>
            <person name="Hill R."/>
            <person name="Sambles C."/>
            <person name="Grant M."/>
            <person name="Williams N.M."/>
            <person name="Mcdougal R.L."/>
        </authorList>
    </citation>
    <scope>NUCLEOTIDE SEQUENCE [LARGE SCALE GENOMIC DNA]</scope>
    <source>
        <strain evidence="4">Chile2</strain>
        <strain evidence="5">Chile4</strain>
    </source>
</reference>
<dbReference type="PANTHER" id="PTHR14716">
    <property type="entry name" value="CILIA- AND FLAGELLA-ASSOCIATED PROTEIN 69"/>
    <property type="match status" value="1"/>
</dbReference>
<dbReference type="InterPro" id="IPR048733">
    <property type="entry name" value="CFA69_ARM_dom"/>
</dbReference>
<evidence type="ECO:0000259" key="1">
    <source>
        <dbReference type="Pfam" id="PF21049"/>
    </source>
</evidence>
<sequence length="154" mass="17102">MTSRRHVTPSLSSPQRVGSAAVELSREGFHKLFASVDDPQTQNNHARHLALTKNILYENELGWKVADLPFVSDLLQLLRNKVLDGVPQFNEQLVLAIMRCCKPFIRQKSNEEITNPGLLHGLLPTLGELLSFNNIDVQIAAAESLRVFATGACE</sequence>
<reference evidence="2" key="1">
    <citation type="journal article" date="2015" name="Genom Data">
        <title>Genome sequences of six Phytophthora species associated with forests in New Zealand.</title>
        <authorList>
            <person name="Studholme D.J."/>
            <person name="McDougal R.L."/>
            <person name="Sambles C."/>
            <person name="Hansen E."/>
            <person name="Hardy G."/>
            <person name="Grant M."/>
            <person name="Ganley R.J."/>
            <person name="Williams N.M."/>
        </authorList>
    </citation>
    <scope>NUCLEOTIDE SEQUENCE</scope>
    <source>
        <strain evidence="2">NZFS 2646</strain>
        <strain evidence="3">NZFS 3630</strain>
    </source>
</reference>
<dbReference type="InterPro" id="IPR016024">
    <property type="entry name" value="ARM-type_fold"/>
</dbReference>
<reference evidence="2" key="3">
    <citation type="submission" date="2020-06" db="EMBL/GenBank/DDBJ databases">
        <authorList>
            <person name="Studholme D.J."/>
        </authorList>
    </citation>
    <scope>NUCLEOTIDE SEQUENCE</scope>
    <source>
        <strain evidence="2">NZFS 2646</strain>
        <strain evidence="3">NZFS 3630</strain>
    </source>
</reference>
<proteinExistence type="predicted"/>
<gene>
    <name evidence="4" type="ORF">BBI17_001127</name>
    <name evidence="5" type="ORF">BBO99_00001262</name>
    <name evidence="2" type="ORF">JM16_001055</name>
    <name evidence="3" type="ORF">JM18_001137</name>
</gene>